<dbReference type="SUPFAM" id="SSF160424">
    <property type="entry name" value="BH3703-like"/>
    <property type="match status" value="1"/>
</dbReference>
<proteinExistence type="predicted"/>
<dbReference type="InterPro" id="IPR006728">
    <property type="entry name" value="YezG-like"/>
</dbReference>
<accession>A0AB39BQC2</accession>
<sequence>MEEKLNEFYEKIVIQVMKMIPEEWDEVKFYGEVNTSAKTLFFYYLPIGKKEAVYSQTIPERSSIPQVDYLDAEDELSFLVEDLWEYTQVNYSEVWTNFTMSINREGKLIVDFKYDASEEENPTKTRIIWAYQHFGLIPKSKYGKDLLDDYLGNNQT</sequence>
<name>A0AB39BQC2_9BACI</name>
<dbReference type="AlphaFoldDB" id="A0AB39BQC2"/>
<reference evidence="1" key="1">
    <citation type="submission" date="2024-07" db="EMBL/GenBank/DDBJ databases">
        <title>Identification and characteristics of an arsenic-resistant bacterial isolate, which belongs to a novel species.</title>
        <authorList>
            <person name="Juszczyk A."/>
            <person name="Kowalczyk A."/>
            <person name="Was K."/>
            <person name="Kosowicz W."/>
            <person name="Budzyn A."/>
            <person name="Latowski D."/>
        </authorList>
    </citation>
    <scope>NUCLEOTIDE SEQUENCE</scope>
    <source>
        <strain evidence="1">As8PL</strain>
    </source>
</reference>
<dbReference type="RefSeq" id="WP_368503178.1">
    <property type="nucleotide sequence ID" value="NZ_CP162551.1"/>
</dbReference>
<dbReference type="Pfam" id="PF04634">
    <property type="entry name" value="YezG-like"/>
    <property type="match status" value="1"/>
</dbReference>
<dbReference type="InterPro" id="IPR036170">
    <property type="entry name" value="YezG-like_sf"/>
</dbReference>
<organism evidence="1">
    <name type="scientific">Alkalihalophilus sp. As8PL</name>
    <dbReference type="NCBI Taxonomy" id="3237103"/>
    <lineage>
        <taxon>Bacteria</taxon>
        <taxon>Bacillati</taxon>
        <taxon>Bacillota</taxon>
        <taxon>Bacilli</taxon>
        <taxon>Bacillales</taxon>
        <taxon>Bacillaceae</taxon>
        <taxon>Alkalihalophilus</taxon>
    </lineage>
</organism>
<evidence type="ECO:0000313" key="1">
    <source>
        <dbReference type="EMBL" id="XDI35634.1"/>
    </source>
</evidence>
<dbReference type="EMBL" id="CP162551">
    <property type="protein sequence ID" value="XDI35634.1"/>
    <property type="molecule type" value="Genomic_DNA"/>
</dbReference>
<gene>
    <name evidence="1" type="ORF">AB3N04_13030</name>
</gene>
<protein>
    <submittedName>
        <fullName evidence="1">Immunity protein YezG family protein</fullName>
    </submittedName>
</protein>
<dbReference type="Gene3D" id="3.30.500.20">
    <property type="entry name" value="BH3703-like domains"/>
    <property type="match status" value="1"/>
</dbReference>